<reference evidence="2" key="1">
    <citation type="submission" date="2020-06" db="EMBL/GenBank/DDBJ databases">
        <title>WGS assembly of Ceratodon purpureus strain R40.</title>
        <authorList>
            <person name="Carey S.B."/>
            <person name="Jenkins J."/>
            <person name="Shu S."/>
            <person name="Lovell J.T."/>
            <person name="Sreedasyam A."/>
            <person name="Maumus F."/>
            <person name="Tiley G.P."/>
            <person name="Fernandez-Pozo N."/>
            <person name="Barry K."/>
            <person name="Chen C."/>
            <person name="Wang M."/>
            <person name="Lipzen A."/>
            <person name="Daum C."/>
            <person name="Saski C.A."/>
            <person name="Payton A.C."/>
            <person name="Mcbreen J.C."/>
            <person name="Conrad R.E."/>
            <person name="Kollar L.M."/>
            <person name="Olsson S."/>
            <person name="Huttunen S."/>
            <person name="Landis J.B."/>
            <person name="Wickett N.J."/>
            <person name="Johnson M.G."/>
            <person name="Rensing S.A."/>
            <person name="Grimwood J."/>
            <person name="Schmutz J."/>
            <person name="Mcdaniel S.F."/>
        </authorList>
    </citation>
    <scope>NUCLEOTIDE SEQUENCE</scope>
    <source>
        <strain evidence="2">R40</strain>
    </source>
</reference>
<sequence>MLLPLALYILVPVNLEASCASSLGTPEPEVLYSVLQSTSSSSQ</sequence>
<comment type="caution">
    <text evidence="2">The sequence shown here is derived from an EMBL/GenBank/DDBJ whole genome shotgun (WGS) entry which is preliminary data.</text>
</comment>
<feature type="chain" id="PRO_5035818606" evidence="1">
    <location>
        <begin position="21"/>
        <end position="43"/>
    </location>
</feature>
<name>A0A8T0HWP0_CERPU</name>
<organism evidence="2 3">
    <name type="scientific">Ceratodon purpureus</name>
    <name type="common">Fire moss</name>
    <name type="synonym">Dicranum purpureum</name>
    <dbReference type="NCBI Taxonomy" id="3225"/>
    <lineage>
        <taxon>Eukaryota</taxon>
        <taxon>Viridiplantae</taxon>
        <taxon>Streptophyta</taxon>
        <taxon>Embryophyta</taxon>
        <taxon>Bryophyta</taxon>
        <taxon>Bryophytina</taxon>
        <taxon>Bryopsida</taxon>
        <taxon>Dicranidae</taxon>
        <taxon>Pseudoditrichales</taxon>
        <taxon>Ditrichaceae</taxon>
        <taxon>Ceratodon</taxon>
    </lineage>
</organism>
<protein>
    <submittedName>
        <fullName evidence="2">Uncharacterized protein</fullName>
    </submittedName>
</protein>
<evidence type="ECO:0000313" key="3">
    <source>
        <dbReference type="Proteomes" id="UP000822688"/>
    </source>
</evidence>
<feature type="signal peptide" evidence="1">
    <location>
        <begin position="1"/>
        <end position="20"/>
    </location>
</feature>
<dbReference type="EMBL" id="CM026425">
    <property type="protein sequence ID" value="KAG0575540.1"/>
    <property type="molecule type" value="Genomic_DNA"/>
</dbReference>
<keyword evidence="3" id="KW-1185">Reference proteome</keyword>
<proteinExistence type="predicted"/>
<dbReference type="AlphaFoldDB" id="A0A8T0HWP0"/>
<evidence type="ECO:0000256" key="1">
    <source>
        <dbReference type="SAM" id="SignalP"/>
    </source>
</evidence>
<accession>A0A8T0HWP0</accession>
<dbReference type="Proteomes" id="UP000822688">
    <property type="component" value="Chromosome 5"/>
</dbReference>
<gene>
    <name evidence="2" type="ORF">KC19_5G011100</name>
</gene>
<evidence type="ECO:0000313" key="2">
    <source>
        <dbReference type="EMBL" id="KAG0575540.1"/>
    </source>
</evidence>
<keyword evidence="1" id="KW-0732">Signal</keyword>